<comment type="caution">
    <text evidence="1">The sequence shown here is derived from an EMBL/GenBank/DDBJ whole genome shotgun (WGS) entry which is preliminary data.</text>
</comment>
<dbReference type="Proteomes" id="UP000232188">
    <property type="component" value="Unassembled WGS sequence"/>
</dbReference>
<gene>
    <name evidence="2" type="ORF">CH376_10670</name>
    <name evidence="1" type="ORF">CH380_19495</name>
</gene>
<evidence type="ECO:0000313" key="2">
    <source>
        <dbReference type="EMBL" id="PJZ61860.1"/>
    </source>
</evidence>
<dbReference type="EMBL" id="NPDU01000024">
    <property type="protein sequence ID" value="PJZ61860.1"/>
    <property type="molecule type" value="Genomic_DNA"/>
</dbReference>
<dbReference type="EMBL" id="NPDV01000022">
    <property type="protein sequence ID" value="PJZ51631.1"/>
    <property type="molecule type" value="Genomic_DNA"/>
</dbReference>
<name>A0A2M9YJA8_9LEPT</name>
<sequence>MKNLFLKITLLLCISLLIPTCKRDHKEDDQNDPISSSILYGAFVRMDTLLRVENLTSAPVAVKIYDNSTCNASSTAVNSGMPSFYDFGTLAANSKSNFYPLPFSSNLQYNEVTMYVQFTGPCNFPLPNKLKAGSLSNLRGYLLQIKPATGGSANYLDIEERNGIFAYPPL</sequence>
<organism evidence="1 4">
    <name type="scientific">Leptospira adleri</name>
    <dbReference type="NCBI Taxonomy" id="2023186"/>
    <lineage>
        <taxon>Bacteria</taxon>
        <taxon>Pseudomonadati</taxon>
        <taxon>Spirochaetota</taxon>
        <taxon>Spirochaetia</taxon>
        <taxon>Leptospirales</taxon>
        <taxon>Leptospiraceae</taxon>
        <taxon>Leptospira</taxon>
    </lineage>
</organism>
<dbReference type="RefSeq" id="WP_125231984.1">
    <property type="nucleotide sequence ID" value="NZ_NPDU01000024.1"/>
</dbReference>
<evidence type="ECO:0000313" key="3">
    <source>
        <dbReference type="Proteomes" id="UP000232149"/>
    </source>
</evidence>
<evidence type="ECO:0000313" key="4">
    <source>
        <dbReference type="Proteomes" id="UP000232188"/>
    </source>
</evidence>
<evidence type="ECO:0000313" key="1">
    <source>
        <dbReference type="EMBL" id="PJZ51631.1"/>
    </source>
</evidence>
<keyword evidence="3" id="KW-1185">Reference proteome</keyword>
<accession>A0A2M9YJA8</accession>
<dbReference type="AlphaFoldDB" id="A0A2M9YJA8"/>
<proteinExistence type="predicted"/>
<dbReference type="Proteomes" id="UP000232149">
    <property type="component" value="Unassembled WGS sequence"/>
</dbReference>
<protein>
    <submittedName>
        <fullName evidence="1">Uncharacterized protein</fullName>
    </submittedName>
</protein>
<reference evidence="3 4" key="1">
    <citation type="submission" date="2017-07" db="EMBL/GenBank/DDBJ databases">
        <title>Leptospira spp. isolated from tropical soils.</title>
        <authorList>
            <person name="Thibeaux R."/>
            <person name="Iraola G."/>
            <person name="Ferres I."/>
            <person name="Bierque E."/>
            <person name="Girault D."/>
            <person name="Soupe-Gilbert M.-E."/>
            <person name="Picardeau M."/>
            <person name="Goarant C."/>
        </authorList>
    </citation>
    <scope>NUCLEOTIDE SEQUENCE [LARGE SCALE GENOMIC DNA]</scope>
    <source>
        <strain evidence="1 4">FH2-B-C1</strain>
        <strain evidence="2 3">FH2-B-D1</strain>
    </source>
</reference>